<name>A0A174CQ15_FLAPL</name>
<reference evidence="1 2" key="1">
    <citation type="submission" date="2015-09" db="EMBL/GenBank/DDBJ databases">
        <authorList>
            <consortium name="Pathogen Informatics"/>
        </authorList>
    </citation>
    <scope>NUCLEOTIDE SEQUENCE [LARGE SCALE GENOMIC DNA]</scope>
    <source>
        <strain evidence="1 2">2789STDY5608854</strain>
    </source>
</reference>
<proteinExistence type="predicted"/>
<dbReference type="Proteomes" id="UP000095746">
    <property type="component" value="Unassembled WGS sequence"/>
</dbReference>
<sequence length="152" mass="17875">MNLTVTTIAKSLADYLAPCFPSVAFYEDPNQQGSRTPCMFLQTRYNYLTLETGGFWRRRLGLDLTYLEDYNRPDLQQRYQRAGETLDLLMETFPYSDGETAGTILLRAHEREWRIDLDALHYRFELLERVSIPEAVVKMQAMNYDERLKDES</sequence>
<dbReference type="Pfam" id="PF20765">
    <property type="entry name" value="Phage_tail_terminator_8"/>
    <property type="match status" value="1"/>
</dbReference>
<accession>A0A174CQ15</accession>
<organism evidence="1 2">
    <name type="scientific">Flavonifractor plautii</name>
    <name type="common">Fusobacterium plautii</name>
    <dbReference type="NCBI Taxonomy" id="292800"/>
    <lineage>
        <taxon>Bacteria</taxon>
        <taxon>Bacillati</taxon>
        <taxon>Bacillota</taxon>
        <taxon>Clostridia</taxon>
        <taxon>Eubacteriales</taxon>
        <taxon>Oscillospiraceae</taxon>
        <taxon>Flavonifractor</taxon>
    </lineage>
</organism>
<gene>
    <name evidence="1" type="ORF">ERS852411_01065</name>
</gene>
<dbReference type="InterPro" id="IPR049254">
    <property type="entry name" value="Phage_tail_terminator"/>
</dbReference>
<evidence type="ECO:0000313" key="1">
    <source>
        <dbReference type="EMBL" id="CUO15641.1"/>
    </source>
</evidence>
<protein>
    <submittedName>
        <fullName evidence="1">Uncharacterized protein</fullName>
    </submittedName>
</protein>
<dbReference type="RefSeq" id="WP_021630822.1">
    <property type="nucleotide sequence ID" value="NZ_CAAKOI010000392.1"/>
</dbReference>
<evidence type="ECO:0000313" key="2">
    <source>
        <dbReference type="Proteomes" id="UP000095746"/>
    </source>
</evidence>
<dbReference type="EMBL" id="CYZT01000051">
    <property type="protein sequence ID" value="CUO15641.1"/>
    <property type="molecule type" value="Genomic_DNA"/>
</dbReference>
<dbReference type="AlphaFoldDB" id="A0A174CQ15"/>